<feature type="region of interest" description="Disordered" evidence="1">
    <location>
        <begin position="1"/>
        <end position="46"/>
    </location>
</feature>
<organism evidence="2 3">
    <name type="scientific">Stichopus japonicus</name>
    <name type="common">Sea cucumber</name>
    <dbReference type="NCBI Taxonomy" id="307972"/>
    <lineage>
        <taxon>Eukaryota</taxon>
        <taxon>Metazoa</taxon>
        <taxon>Echinodermata</taxon>
        <taxon>Eleutherozoa</taxon>
        <taxon>Echinozoa</taxon>
        <taxon>Holothuroidea</taxon>
        <taxon>Aspidochirotacea</taxon>
        <taxon>Aspidochirotida</taxon>
        <taxon>Stichopodidae</taxon>
        <taxon>Apostichopus</taxon>
    </lineage>
</organism>
<evidence type="ECO:0000313" key="2">
    <source>
        <dbReference type="EMBL" id="PIK58407.1"/>
    </source>
</evidence>
<name>A0A2G8LDV6_STIJA</name>
<dbReference type="OrthoDB" id="10631243at2759"/>
<dbReference type="EMBL" id="MRZV01000113">
    <property type="protein sequence ID" value="PIK58407.1"/>
    <property type="molecule type" value="Genomic_DNA"/>
</dbReference>
<comment type="caution">
    <text evidence="2">The sequence shown here is derived from an EMBL/GenBank/DDBJ whole genome shotgun (WGS) entry which is preliminary data.</text>
</comment>
<feature type="compositionally biased region" description="Low complexity" evidence="1">
    <location>
        <begin position="104"/>
        <end position="127"/>
    </location>
</feature>
<evidence type="ECO:0000313" key="3">
    <source>
        <dbReference type="Proteomes" id="UP000230750"/>
    </source>
</evidence>
<accession>A0A2G8LDV6</accession>
<feature type="region of interest" description="Disordered" evidence="1">
    <location>
        <begin position="92"/>
        <end position="161"/>
    </location>
</feature>
<feature type="compositionally biased region" description="Low complexity" evidence="1">
    <location>
        <begin position="19"/>
        <end position="33"/>
    </location>
</feature>
<sequence>MRNPPEDSGIVKRFSYKESNSSSSDGQNSFQTSYNPTDSASKSKSLLGNSDMDVIWSVRNDGTAARKDMLTALSPPPMKGFYSRYTSQDPRFKSLLDSREKGSKYGQSGGQSQYTYSQKKSSYSYSQERGNQQRYSEPSSTFSRQQPPPNYDSEEVFTTRM</sequence>
<reference evidence="2 3" key="1">
    <citation type="journal article" date="2017" name="PLoS Biol.">
        <title>The sea cucumber genome provides insights into morphological evolution and visceral regeneration.</title>
        <authorList>
            <person name="Zhang X."/>
            <person name="Sun L."/>
            <person name="Yuan J."/>
            <person name="Sun Y."/>
            <person name="Gao Y."/>
            <person name="Zhang L."/>
            <person name="Li S."/>
            <person name="Dai H."/>
            <person name="Hamel J.F."/>
            <person name="Liu C."/>
            <person name="Yu Y."/>
            <person name="Liu S."/>
            <person name="Lin W."/>
            <person name="Guo K."/>
            <person name="Jin S."/>
            <person name="Xu P."/>
            <person name="Storey K.B."/>
            <person name="Huan P."/>
            <person name="Zhang T."/>
            <person name="Zhou Y."/>
            <person name="Zhang J."/>
            <person name="Lin C."/>
            <person name="Li X."/>
            <person name="Xing L."/>
            <person name="Huo D."/>
            <person name="Sun M."/>
            <person name="Wang L."/>
            <person name="Mercier A."/>
            <person name="Li F."/>
            <person name="Yang H."/>
            <person name="Xiang J."/>
        </authorList>
    </citation>
    <scope>NUCLEOTIDE SEQUENCE [LARGE SCALE GENOMIC DNA]</scope>
    <source>
        <strain evidence="2">Shaxun</strain>
        <tissue evidence="2">Muscle</tissue>
    </source>
</reference>
<protein>
    <submittedName>
        <fullName evidence="2">Uncharacterized protein</fullName>
    </submittedName>
</protein>
<proteinExistence type="predicted"/>
<feature type="region of interest" description="Disordered" evidence="1">
    <location>
        <begin position="68"/>
        <end position="87"/>
    </location>
</feature>
<evidence type="ECO:0000256" key="1">
    <source>
        <dbReference type="SAM" id="MobiDB-lite"/>
    </source>
</evidence>
<feature type="compositionally biased region" description="Basic and acidic residues" evidence="1">
    <location>
        <begin position="92"/>
        <end position="103"/>
    </location>
</feature>
<keyword evidence="3" id="KW-1185">Reference proteome</keyword>
<dbReference type="AlphaFoldDB" id="A0A2G8LDV6"/>
<feature type="compositionally biased region" description="Polar residues" evidence="1">
    <location>
        <begin position="128"/>
        <end position="145"/>
    </location>
</feature>
<dbReference type="Proteomes" id="UP000230750">
    <property type="component" value="Unassembled WGS sequence"/>
</dbReference>
<gene>
    <name evidence="2" type="ORF">BSL78_04628</name>
</gene>
<feature type="compositionally biased region" description="Polar residues" evidence="1">
    <location>
        <begin position="34"/>
        <end position="46"/>
    </location>
</feature>